<dbReference type="PROSITE" id="PS00622">
    <property type="entry name" value="HTH_LUXR_1"/>
    <property type="match status" value="1"/>
</dbReference>
<dbReference type="KEGG" id="xce:Xcel_2194"/>
<evidence type="ECO:0000259" key="3">
    <source>
        <dbReference type="PROSITE" id="PS50043"/>
    </source>
</evidence>
<reference evidence="4 5" key="2">
    <citation type="journal article" date="2010" name="Stand. Genomic Sci.">
        <title>Complete genome sequence of Xylanimonas cellulosilytica type strain (XIL07).</title>
        <authorList>
            <person name="Foster B."/>
            <person name="Pukall R."/>
            <person name="Abt B."/>
            <person name="Nolan M."/>
            <person name="Glavina Del Rio T."/>
            <person name="Chen F."/>
            <person name="Lucas S."/>
            <person name="Tice H."/>
            <person name="Pitluck S."/>
            <person name="Cheng J.-F."/>
            <person name="Chertkov O."/>
            <person name="Brettin T."/>
            <person name="Han C."/>
            <person name="Detter J.C."/>
            <person name="Bruce D."/>
            <person name="Goodwin L."/>
            <person name="Ivanova N."/>
            <person name="Mavromatis K."/>
            <person name="Pati A."/>
            <person name="Mikhailova N."/>
            <person name="Chen A."/>
            <person name="Palaniappan K."/>
            <person name="Land M."/>
            <person name="Hauser L."/>
            <person name="Chang Y.-J."/>
            <person name="Jeffries C.D."/>
            <person name="Chain P."/>
            <person name="Rohde M."/>
            <person name="Goeker M."/>
            <person name="Bristow J."/>
            <person name="Eisen J.A."/>
            <person name="Markowitz V."/>
            <person name="Hugenholtz P."/>
            <person name="Kyrpides N.C."/>
            <person name="Klenk H.-P."/>
            <person name="Lapidus A."/>
        </authorList>
    </citation>
    <scope>NUCLEOTIDE SEQUENCE [LARGE SCALE GENOMIC DNA]</scope>
    <source>
        <strain evidence="5">DSM 15894 / CECT 5975 / LMG 20990 / XIL07</strain>
    </source>
</reference>
<dbReference type="PROSITE" id="PS50043">
    <property type="entry name" value="HTH_LUXR_2"/>
    <property type="match status" value="1"/>
</dbReference>
<dbReference type="eggNOG" id="COG2197">
    <property type="taxonomic scope" value="Bacteria"/>
</dbReference>
<keyword evidence="5" id="KW-1185">Reference proteome</keyword>
<dbReference type="CDD" id="cd06170">
    <property type="entry name" value="LuxR_C_like"/>
    <property type="match status" value="1"/>
</dbReference>
<dbReference type="GO" id="GO:0004016">
    <property type="term" value="F:adenylate cyclase activity"/>
    <property type="evidence" value="ECO:0007669"/>
    <property type="project" value="TreeGrafter"/>
</dbReference>
<dbReference type="HOGENOM" id="CLU_006850_0_2_11"/>
<evidence type="ECO:0000256" key="2">
    <source>
        <dbReference type="ARBA" id="ARBA00022840"/>
    </source>
</evidence>
<dbReference type="Gene3D" id="1.25.40.10">
    <property type="entry name" value="Tetratricopeptide repeat domain"/>
    <property type="match status" value="1"/>
</dbReference>
<dbReference type="eggNOG" id="COG3899">
    <property type="taxonomic scope" value="Bacteria"/>
</dbReference>
<keyword evidence="1" id="KW-0547">Nucleotide-binding</keyword>
<dbReference type="AlphaFoldDB" id="D1BUX3"/>
<dbReference type="SUPFAM" id="SSF52540">
    <property type="entry name" value="P-loop containing nucleoside triphosphate hydrolases"/>
    <property type="match status" value="1"/>
</dbReference>
<evidence type="ECO:0000313" key="4">
    <source>
        <dbReference type="EMBL" id="ACZ31212.1"/>
    </source>
</evidence>
<dbReference type="GO" id="GO:0006355">
    <property type="term" value="P:regulation of DNA-templated transcription"/>
    <property type="evidence" value="ECO:0007669"/>
    <property type="project" value="InterPro"/>
</dbReference>
<accession>D1BUX3</accession>
<dbReference type="InterPro" id="IPR027417">
    <property type="entry name" value="P-loop_NTPase"/>
</dbReference>
<dbReference type="GO" id="GO:0003677">
    <property type="term" value="F:DNA binding"/>
    <property type="evidence" value="ECO:0007669"/>
    <property type="project" value="InterPro"/>
</dbReference>
<keyword evidence="2" id="KW-0067">ATP-binding</keyword>
<dbReference type="PANTHER" id="PTHR16305">
    <property type="entry name" value="TESTICULAR SOLUBLE ADENYLYL CYCLASE"/>
    <property type="match status" value="1"/>
</dbReference>
<dbReference type="InterPro" id="IPR041664">
    <property type="entry name" value="AAA_16"/>
</dbReference>
<name>D1BUX3_XYLCX</name>
<dbReference type="SUPFAM" id="SSF48452">
    <property type="entry name" value="TPR-like"/>
    <property type="match status" value="1"/>
</dbReference>
<feature type="domain" description="HTH luxR-type" evidence="3">
    <location>
        <begin position="872"/>
        <end position="937"/>
    </location>
</feature>
<dbReference type="InterPro" id="IPR016032">
    <property type="entry name" value="Sig_transdc_resp-reg_C-effctor"/>
</dbReference>
<dbReference type="eggNOG" id="COG0457">
    <property type="taxonomic scope" value="Bacteria"/>
</dbReference>
<dbReference type="STRING" id="446471.Xcel_2194"/>
<dbReference type="InterPro" id="IPR011990">
    <property type="entry name" value="TPR-like_helical_dom_sf"/>
</dbReference>
<dbReference type="Pfam" id="PF00196">
    <property type="entry name" value="GerE"/>
    <property type="match status" value="1"/>
</dbReference>
<proteinExistence type="predicted"/>
<dbReference type="InterPro" id="IPR000792">
    <property type="entry name" value="Tscrpt_reg_LuxR_C"/>
</dbReference>
<reference evidence="5" key="1">
    <citation type="submission" date="2009-11" db="EMBL/GenBank/DDBJ databases">
        <title>The complete chromosome of Xylanimonas cellulosilytica DSM 15894.</title>
        <authorList>
            <consortium name="US DOE Joint Genome Institute (JGI-PGF)"/>
            <person name="Lucas S."/>
            <person name="Copeland A."/>
            <person name="Lapidus A."/>
            <person name="Glavina del Rio T."/>
            <person name="Dalin E."/>
            <person name="Tice H."/>
            <person name="Bruce D."/>
            <person name="Goodwin L."/>
            <person name="Pitluck S."/>
            <person name="Kyrpides N."/>
            <person name="Mavromatis K."/>
            <person name="Ivanova N."/>
            <person name="Mikhailova N."/>
            <person name="Foster B."/>
            <person name="Clum A."/>
            <person name="Brettin T."/>
            <person name="Detter J.C."/>
            <person name="Han C."/>
            <person name="Larimer F."/>
            <person name="Land M."/>
            <person name="Hauser L."/>
            <person name="Markowitz V."/>
            <person name="Cheng J.F."/>
            <person name="Hugenholtz P."/>
            <person name="Woyke T."/>
            <person name="Wu D."/>
            <person name="Gehrich-Schroeter G."/>
            <person name="Schneider S."/>
            <person name="Pukall S.R."/>
            <person name="Klenk H.P."/>
            <person name="Eisen J.A."/>
        </authorList>
    </citation>
    <scope>NUCLEOTIDE SEQUENCE [LARGE SCALE GENOMIC DNA]</scope>
    <source>
        <strain evidence="5">DSM 15894 / CECT 5975 / LMG 20990 / XIL07</strain>
    </source>
</reference>
<dbReference type="InterPro" id="IPR036388">
    <property type="entry name" value="WH-like_DNA-bd_sf"/>
</dbReference>
<evidence type="ECO:0000256" key="1">
    <source>
        <dbReference type="ARBA" id="ARBA00022741"/>
    </source>
</evidence>
<dbReference type="Proteomes" id="UP000002255">
    <property type="component" value="Chromosome"/>
</dbReference>
<dbReference type="PRINTS" id="PR00038">
    <property type="entry name" value="HTHLUXR"/>
</dbReference>
<dbReference type="Gene3D" id="3.40.50.300">
    <property type="entry name" value="P-loop containing nucleotide triphosphate hydrolases"/>
    <property type="match status" value="1"/>
</dbReference>
<dbReference type="GO" id="GO:0005737">
    <property type="term" value="C:cytoplasm"/>
    <property type="evidence" value="ECO:0007669"/>
    <property type="project" value="TreeGrafter"/>
</dbReference>
<gene>
    <name evidence="4" type="ordered locus">Xcel_2194</name>
</gene>
<dbReference type="SMART" id="SM00421">
    <property type="entry name" value="HTH_LUXR"/>
    <property type="match status" value="1"/>
</dbReference>
<dbReference type="Gene3D" id="1.10.10.10">
    <property type="entry name" value="Winged helix-like DNA-binding domain superfamily/Winged helix DNA-binding domain"/>
    <property type="match status" value="1"/>
</dbReference>
<protein>
    <submittedName>
        <fullName evidence="4">Transcriptional regulator, LuxR family</fullName>
    </submittedName>
</protein>
<dbReference type="GO" id="GO:0005524">
    <property type="term" value="F:ATP binding"/>
    <property type="evidence" value="ECO:0007669"/>
    <property type="project" value="UniProtKB-KW"/>
</dbReference>
<dbReference type="EMBL" id="CP001821">
    <property type="protein sequence ID" value="ACZ31212.1"/>
    <property type="molecule type" value="Genomic_DNA"/>
</dbReference>
<dbReference type="SUPFAM" id="SSF46894">
    <property type="entry name" value="C-terminal effector domain of the bipartite response regulators"/>
    <property type="match status" value="1"/>
</dbReference>
<organism evidence="4 5">
    <name type="scientific">Xylanimonas cellulosilytica (strain DSM 15894 / JCM 12276 / CECT 5975 / KCTC 9989 / LMG 20990 / NBRC 107835 / XIL07)</name>
    <dbReference type="NCBI Taxonomy" id="446471"/>
    <lineage>
        <taxon>Bacteria</taxon>
        <taxon>Bacillati</taxon>
        <taxon>Actinomycetota</taxon>
        <taxon>Actinomycetes</taxon>
        <taxon>Micrococcales</taxon>
        <taxon>Promicromonosporaceae</taxon>
        <taxon>Xylanimonas</taxon>
    </lineage>
</organism>
<evidence type="ECO:0000313" key="5">
    <source>
        <dbReference type="Proteomes" id="UP000002255"/>
    </source>
</evidence>
<dbReference type="Pfam" id="PF13191">
    <property type="entry name" value="AAA_16"/>
    <property type="match status" value="1"/>
</dbReference>
<dbReference type="PANTHER" id="PTHR16305:SF35">
    <property type="entry name" value="TRANSCRIPTIONAL ACTIVATOR DOMAIN"/>
    <property type="match status" value="1"/>
</dbReference>
<dbReference type="OrthoDB" id="5476461at2"/>
<sequence length="937" mass="97447">MRLMAHLAATLVGRAAELAALDAALTDALAGRPRTVLVTGEAGIGKTRLVGELTARVAAGTVTLRGQCADSGTGPVPFAGLTGVAGDLVAAVGADGVRDLAGPGTEVLGVLAPSLAADGTRGVEDALVPEVLARAVTALAAQQPVVVVLEDLHWSDDAARALLTRLTRVAPGPCLLVLATVRSDDVGRAHPLRAVLAELERSRAAERLAVGRLDDAQVRDLARALREDVDAGPGLDDLVARSEGVPFFVEELVGFLDTALPDSLRDLLLLRYTRLSHQAQELCRVVAAAGHSAPHALLAAALGADALDDAEAAARECVETGVLVVADDRYAFRHALVREAVDAELLPSESRRLHTAFAQALEQHPPALATLAEVADHWYRARVLDKALASAVAAHAVAEADLATSTAVTLGERALQLWDVVAEPEALTGIGHHELLASVARTLRGATLLDRSLALGRQALDEWPDDDPSGLARALESAARSASQAASDEAPALLERALAVVPDDDLEGRATVLQAKARLGMLGGRPEEAIAAGTEGLAVALAAGDHVTASIAVNARATARVNTCDLEGGLADFELARRYAGESWQALSRYYTNASDVALTTGDYERGLALAAEGAEAARRVGAGWGSRAMIEGNMAEANIALGRWAEASAWYELAVPAVAPSTFAVYLTVNQAWLRLWQGRTDEAQATASARRSLWLRHGANEEQIVVGASRTLAELALERGDVAAALDAVAVVVGPRPLAPGYRLLLLGVAGRALAAARAAGLAAGADIPVYRAAFAGTERWPLYPVWSALFAAELGEGPWQAVVDAHGPAHLRPYALWRDGEALVDAGDRAAARDRLEAAVAEAEHIGAGLVTAKARALLRRAGLTAGGRVTAPDALTAREEQVLALVAEGLTNGQIAARLFISVKTVSVHVSAILRKLGVSSRTEAALKGVRKG</sequence>